<dbReference type="KEGG" id="mcg:GL4_2516"/>
<gene>
    <name evidence="1" type="ORF">GL4_2516</name>
</gene>
<sequence length="59" mass="6508">MPNYAEILAFLAENPPQLEGECELHASLLELLARCLRNEQVATDDDFADFGDITGISIN</sequence>
<evidence type="ECO:0000313" key="1">
    <source>
        <dbReference type="EMBL" id="BAQ17950.1"/>
    </source>
</evidence>
<dbReference type="STRING" id="1384459.GL4_2516"/>
<evidence type="ECO:0000313" key="2">
    <source>
        <dbReference type="Proteomes" id="UP000031643"/>
    </source>
</evidence>
<dbReference type="AlphaFoldDB" id="A0A0A8K4Y8"/>
<accession>A0A0A8K4Y8</accession>
<dbReference type="RefSeq" id="WP_045367957.1">
    <property type="nucleotide sequence ID" value="NZ_AP014648.1"/>
</dbReference>
<dbReference type="OrthoDB" id="8450844at2"/>
<keyword evidence="2" id="KW-1185">Reference proteome</keyword>
<dbReference type="HOGENOM" id="CLU_2955235_0_0_5"/>
<proteinExistence type="predicted"/>
<dbReference type="EMBL" id="AP014648">
    <property type="protein sequence ID" value="BAQ17950.1"/>
    <property type="molecule type" value="Genomic_DNA"/>
</dbReference>
<name>A0A0A8K4Y8_9HYPH</name>
<protein>
    <submittedName>
        <fullName evidence="1">Uncharacterized protein</fullName>
    </submittedName>
</protein>
<reference evidence="1 2" key="1">
    <citation type="submission" date="2014-09" db="EMBL/GenBank/DDBJ databases">
        <title>Genome sequencing of Methyloceanibacter caenitepidi Gela4.</title>
        <authorList>
            <person name="Takeuchi M."/>
            <person name="Susumu S."/>
            <person name="Kamagata Y."/>
            <person name="Oshima K."/>
            <person name="Hattori M."/>
            <person name="Iwasaki W."/>
        </authorList>
    </citation>
    <scope>NUCLEOTIDE SEQUENCE [LARGE SCALE GENOMIC DNA]</scope>
    <source>
        <strain evidence="1 2">Gela4</strain>
    </source>
</reference>
<dbReference type="Proteomes" id="UP000031643">
    <property type="component" value="Chromosome"/>
</dbReference>
<organism evidence="1 2">
    <name type="scientific">Methyloceanibacter caenitepidi</name>
    <dbReference type="NCBI Taxonomy" id="1384459"/>
    <lineage>
        <taxon>Bacteria</taxon>
        <taxon>Pseudomonadati</taxon>
        <taxon>Pseudomonadota</taxon>
        <taxon>Alphaproteobacteria</taxon>
        <taxon>Hyphomicrobiales</taxon>
        <taxon>Hyphomicrobiaceae</taxon>
        <taxon>Methyloceanibacter</taxon>
    </lineage>
</organism>